<gene>
    <name evidence="1" type="ORF">P9271_01280</name>
</gene>
<evidence type="ECO:0000313" key="1">
    <source>
        <dbReference type="EMBL" id="MED4399994.1"/>
    </source>
</evidence>
<proteinExistence type="predicted"/>
<dbReference type="RefSeq" id="WP_066229454.1">
    <property type="nucleotide sequence ID" value="NZ_JARTFQ010000005.1"/>
</dbReference>
<organism evidence="1 2">
    <name type="scientific">Metabacillus fastidiosus</name>
    <dbReference type="NCBI Taxonomy" id="1458"/>
    <lineage>
        <taxon>Bacteria</taxon>
        <taxon>Bacillati</taxon>
        <taxon>Bacillota</taxon>
        <taxon>Bacilli</taxon>
        <taxon>Bacillales</taxon>
        <taxon>Bacillaceae</taxon>
        <taxon>Metabacillus</taxon>
    </lineage>
</organism>
<sequence>MECCCESGKTNDLKIEGDIGADPFWCNICYCNLEMERLPISDELAKELSSWIVQYGEWIDWENDTLLPGAIQLEEEFNQAGAALAEKAKQELDGKYKITYSPAKSVEMYN</sequence>
<dbReference type="EMBL" id="JARTFS010000001">
    <property type="protein sequence ID" value="MED4399994.1"/>
    <property type="molecule type" value="Genomic_DNA"/>
</dbReference>
<reference evidence="1 2" key="1">
    <citation type="submission" date="2023-03" db="EMBL/GenBank/DDBJ databases">
        <title>Bacillus Genome Sequencing.</title>
        <authorList>
            <person name="Dunlap C."/>
        </authorList>
    </citation>
    <scope>NUCLEOTIDE SEQUENCE [LARGE SCALE GENOMIC DNA]</scope>
    <source>
        <strain evidence="1 2">NRS-1717</strain>
    </source>
</reference>
<protein>
    <submittedName>
        <fullName evidence="1">Uncharacterized protein</fullName>
    </submittedName>
</protein>
<accession>A0ABU6NS73</accession>
<evidence type="ECO:0000313" key="2">
    <source>
        <dbReference type="Proteomes" id="UP001342826"/>
    </source>
</evidence>
<keyword evidence="2" id="KW-1185">Reference proteome</keyword>
<dbReference type="Proteomes" id="UP001342826">
    <property type="component" value="Unassembled WGS sequence"/>
</dbReference>
<dbReference type="GeneID" id="301141155"/>
<comment type="caution">
    <text evidence="1">The sequence shown here is derived from an EMBL/GenBank/DDBJ whole genome shotgun (WGS) entry which is preliminary data.</text>
</comment>
<name>A0ABU6NS73_9BACI</name>